<reference evidence="1 2" key="1">
    <citation type="journal article" date="2022" name="Genome Biol. Evol.">
        <title>The Spruce Budworm Genome: Reconstructing the Evolutionary History of Antifreeze Proteins.</title>
        <authorList>
            <person name="Beliveau C."/>
            <person name="Gagne P."/>
            <person name="Picq S."/>
            <person name="Vernygora O."/>
            <person name="Keeling C.I."/>
            <person name="Pinkney K."/>
            <person name="Doucet D."/>
            <person name="Wen F."/>
            <person name="Johnston J.S."/>
            <person name="Maaroufi H."/>
            <person name="Boyle B."/>
            <person name="Laroche J."/>
            <person name="Dewar K."/>
            <person name="Juretic N."/>
            <person name="Blackburn G."/>
            <person name="Nisole A."/>
            <person name="Brunet B."/>
            <person name="Brandao M."/>
            <person name="Lumley L."/>
            <person name="Duan J."/>
            <person name="Quan G."/>
            <person name="Lucarotti C.J."/>
            <person name="Roe A.D."/>
            <person name="Sperling F.A.H."/>
            <person name="Levesque R.C."/>
            <person name="Cusson M."/>
        </authorList>
    </citation>
    <scope>NUCLEOTIDE SEQUENCE [LARGE SCALE GENOMIC DNA]</scope>
    <source>
        <strain evidence="1">Glfc:IPQL:Cfum</strain>
    </source>
</reference>
<sequence>MIFTTDIKCFLILLHLAEVIHSTIIVVELRIKKDADNEEHAVKDNVLITSKAAWVKRIVPSNYKSPKYEYDSKFRTIFAPKYRIHKRKEMPEEKHEDDEPVSLDKVLLQPFKRKTQNRELLENIDRMLEELKYEGVQKLYDRKLRHGSHDEDMPPHEHKPFNFPHYSIWNYWTYEQNLLHDECPGQQVKVGSKCIWAPPHRK</sequence>
<dbReference type="Proteomes" id="UP001064048">
    <property type="component" value="Chromosome 24"/>
</dbReference>
<keyword evidence="2" id="KW-1185">Reference proteome</keyword>
<organism evidence="1 2">
    <name type="scientific">Choristoneura fumiferana</name>
    <name type="common">Spruce budworm moth</name>
    <name type="synonym">Archips fumiferana</name>
    <dbReference type="NCBI Taxonomy" id="7141"/>
    <lineage>
        <taxon>Eukaryota</taxon>
        <taxon>Metazoa</taxon>
        <taxon>Ecdysozoa</taxon>
        <taxon>Arthropoda</taxon>
        <taxon>Hexapoda</taxon>
        <taxon>Insecta</taxon>
        <taxon>Pterygota</taxon>
        <taxon>Neoptera</taxon>
        <taxon>Endopterygota</taxon>
        <taxon>Lepidoptera</taxon>
        <taxon>Glossata</taxon>
        <taxon>Ditrysia</taxon>
        <taxon>Tortricoidea</taxon>
        <taxon>Tortricidae</taxon>
        <taxon>Tortricinae</taxon>
        <taxon>Choristoneura</taxon>
    </lineage>
</organism>
<proteinExistence type="predicted"/>
<dbReference type="EMBL" id="CM046124">
    <property type="protein sequence ID" value="KAI8433160.1"/>
    <property type="molecule type" value="Genomic_DNA"/>
</dbReference>
<evidence type="ECO:0000313" key="1">
    <source>
        <dbReference type="EMBL" id="KAI8433160.1"/>
    </source>
</evidence>
<name>A0ACC0KAF1_CHOFU</name>
<evidence type="ECO:0000313" key="2">
    <source>
        <dbReference type="Proteomes" id="UP001064048"/>
    </source>
</evidence>
<comment type="caution">
    <text evidence="1">The sequence shown here is derived from an EMBL/GenBank/DDBJ whole genome shotgun (WGS) entry which is preliminary data.</text>
</comment>
<accession>A0ACC0KAF1</accession>
<protein>
    <submittedName>
        <fullName evidence="1">Uncharacterized protein</fullName>
    </submittedName>
</protein>
<gene>
    <name evidence="1" type="ORF">MSG28_014003</name>
</gene>